<evidence type="ECO:0000313" key="2">
    <source>
        <dbReference type="EMBL" id="CCD63836.1"/>
    </source>
</evidence>
<dbReference type="IntAct" id="Q23059">
    <property type="interactions" value="1"/>
</dbReference>
<dbReference type="PANTHER" id="PTHR47758">
    <property type="entry name" value="SERPENTINE RECEPTOR, CLASS M-RELATED"/>
    <property type="match status" value="1"/>
</dbReference>
<dbReference type="Gene3D" id="1.20.1070.10">
    <property type="entry name" value="Rhodopsin 7-helix transmembrane proteins"/>
    <property type="match status" value="1"/>
</dbReference>
<feature type="transmembrane region" description="Helical" evidence="1">
    <location>
        <begin position="195"/>
        <end position="223"/>
    </location>
</feature>
<feature type="transmembrane region" description="Helical" evidence="1">
    <location>
        <begin position="20"/>
        <end position="40"/>
    </location>
</feature>
<dbReference type="eggNOG" id="ENOG502TFQD">
    <property type="taxonomic scope" value="Eukaryota"/>
</dbReference>
<evidence type="ECO:0000313" key="3">
    <source>
        <dbReference type="Proteomes" id="UP000001940"/>
    </source>
</evidence>
<sequence>MTTPIPEELHETFVNEANAYIAGFVSLIANLVLIYVTSKVKTYSKEFQWTQYYVAILRLIFSMVVVVTSPTLVYVSKMKSLYIVKGGFFLPFDMGTFFLTLFVFFVVISCCSPTIQYLQICHVLSDNGHKNPKFGPIISTISVIFGIPTLILVYFGYTPSPEEATEAKQIVYYLNGEGDSAFLMITAKRGGTIDWTSIICTVYIFVIMISSSITVFICAINIYKQMKKKMLSDAAKKSQQQINLILLLQFLFPFLLIHIPFYESFIFPIFNIENPFLANNLPFLFSWCPAINPILVMVMVKNVRDRLLCRSAGSKISSSNMIQVRQQSQVVSSRLK</sequence>
<dbReference type="OMA" id="RMFCKSA"/>
<dbReference type="CTD" id="191956"/>
<dbReference type="PANTHER" id="PTHR47758:SF1">
    <property type="entry name" value="SERPENTINE RECEPTOR, CLASS T"/>
    <property type="match status" value="1"/>
</dbReference>
<dbReference type="PaxDb" id="6239-T28H11.3"/>
<dbReference type="PIR" id="T29170">
    <property type="entry name" value="T29170"/>
</dbReference>
<keyword evidence="1" id="KW-0812">Transmembrane</keyword>
<feature type="transmembrane region" description="Helical" evidence="1">
    <location>
        <begin position="281"/>
        <end position="300"/>
    </location>
</feature>
<accession>Q23059</accession>
<keyword evidence="3" id="KW-1185">Reference proteome</keyword>
<dbReference type="PhylomeDB" id="Q23059"/>
<feature type="transmembrane region" description="Helical" evidence="1">
    <location>
        <begin position="136"/>
        <end position="157"/>
    </location>
</feature>
<protein>
    <submittedName>
        <fullName evidence="2">Serpentine Receptor, class T</fullName>
    </submittedName>
</protein>
<dbReference type="Pfam" id="PF10326">
    <property type="entry name" value="7TM_GPCR_Str"/>
    <property type="match status" value="1"/>
</dbReference>
<dbReference type="OrthoDB" id="5792363at2759"/>
<evidence type="ECO:0000313" key="4">
    <source>
        <dbReference type="WormBase" id="T28H11.3"/>
    </source>
</evidence>
<keyword evidence="1" id="KW-1133">Transmembrane helix</keyword>
<dbReference type="KEGG" id="cel:CELE_T28H11.3"/>
<proteinExistence type="predicted"/>
<feature type="transmembrane region" description="Helical" evidence="1">
    <location>
        <begin position="95"/>
        <end position="115"/>
    </location>
</feature>
<dbReference type="FunCoup" id="Q23059">
    <property type="interactions" value="101"/>
</dbReference>
<name>Q23059_CAEEL</name>
<gene>
    <name evidence="2 4" type="primary">srm-2</name>
    <name evidence="2" type="ORF">CELE_T28H11.3</name>
    <name evidence="4" type="ORF">T28H11.3</name>
</gene>
<dbReference type="UCSC" id="T28H11.3">
    <property type="organism name" value="c. elegans"/>
</dbReference>
<reference evidence="2 3" key="1">
    <citation type="journal article" date="1998" name="Science">
        <title>Genome sequence of the nematode C. elegans: a platform for investigating biology.</title>
        <authorList>
            <consortium name="The C. elegans sequencing consortium"/>
            <person name="Sulson J.E."/>
            <person name="Waterston R."/>
        </authorList>
    </citation>
    <scope>NUCLEOTIDE SEQUENCE [LARGE SCALE GENOMIC DNA]</scope>
    <source>
        <strain evidence="2 3">Bristol N2</strain>
    </source>
</reference>
<dbReference type="RefSeq" id="NP_500701.2">
    <property type="nucleotide sequence ID" value="NM_068300.2"/>
</dbReference>
<dbReference type="EMBL" id="BX284604">
    <property type="protein sequence ID" value="CCD63836.1"/>
    <property type="molecule type" value="Genomic_DNA"/>
</dbReference>
<dbReference type="GeneID" id="191956"/>
<evidence type="ECO:0000256" key="1">
    <source>
        <dbReference type="SAM" id="Phobius"/>
    </source>
</evidence>
<dbReference type="AGR" id="WB:WBGene00005639"/>
<dbReference type="HOGENOM" id="CLU_069216_1_0_1"/>
<dbReference type="InParanoid" id="Q23059"/>
<dbReference type="AlphaFoldDB" id="Q23059"/>
<keyword evidence="2" id="KW-0675">Receptor</keyword>
<feature type="transmembrane region" description="Helical" evidence="1">
    <location>
        <begin position="244"/>
        <end position="261"/>
    </location>
</feature>
<dbReference type="Proteomes" id="UP000001940">
    <property type="component" value="Chromosome IV"/>
</dbReference>
<feature type="transmembrane region" description="Helical" evidence="1">
    <location>
        <begin position="52"/>
        <end position="75"/>
    </location>
</feature>
<dbReference type="InterPro" id="IPR019428">
    <property type="entry name" value="7TM_GPCR_serpentine_rcpt_Str"/>
</dbReference>
<keyword evidence="1" id="KW-0472">Membrane</keyword>
<organism evidence="2 3">
    <name type="scientific">Caenorhabditis elegans</name>
    <dbReference type="NCBI Taxonomy" id="6239"/>
    <lineage>
        <taxon>Eukaryota</taxon>
        <taxon>Metazoa</taxon>
        <taxon>Ecdysozoa</taxon>
        <taxon>Nematoda</taxon>
        <taxon>Chromadorea</taxon>
        <taxon>Rhabditida</taxon>
        <taxon>Rhabditina</taxon>
        <taxon>Rhabditomorpha</taxon>
        <taxon>Rhabditoidea</taxon>
        <taxon>Rhabditidae</taxon>
        <taxon>Peloderinae</taxon>
        <taxon>Caenorhabditis</taxon>
    </lineage>
</organism>
<dbReference type="SUPFAM" id="SSF81321">
    <property type="entry name" value="Family A G protein-coupled receptor-like"/>
    <property type="match status" value="1"/>
</dbReference>
<dbReference type="STRING" id="6239.T28H11.3.1"/>
<dbReference type="WormBase" id="T28H11.3">
    <property type="protein sequence ID" value="CE39285"/>
    <property type="gene ID" value="WBGene00005639"/>
    <property type="gene designation" value="srm-2"/>
</dbReference>